<dbReference type="STRING" id="51511.ENSCSAVP00000014439"/>
<organism evidence="3 4">
    <name type="scientific">Ciona savignyi</name>
    <name type="common">Pacific transparent sea squirt</name>
    <dbReference type="NCBI Taxonomy" id="51511"/>
    <lineage>
        <taxon>Eukaryota</taxon>
        <taxon>Metazoa</taxon>
        <taxon>Chordata</taxon>
        <taxon>Tunicata</taxon>
        <taxon>Ascidiacea</taxon>
        <taxon>Phlebobranchia</taxon>
        <taxon>Cionidae</taxon>
        <taxon>Ciona</taxon>
    </lineage>
</organism>
<evidence type="ECO:0000259" key="2">
    <source>
        <dbReference type="Pfam" id="PF12146"/>
    </source>
</evidence>
<dbReference type="InterPro" id="IPR051044">
    <property type="entry name" value="MAG_DAG_Lipase"/>
</dbReference>
<accession>H2ZA24</accession>
<dbReference type="AlphaFoldDB" id="H2ZA24"/>
<dbReference type="InterPro" id="IPR029058">
    <property type="entry name" value="AB_hydrolase_fold"/>
</dbReference>
<evidence type="ECO:0000313" key="3">
    <source>
        <dbReference type="Ensembl" id="ENSCSAVP00000014439.1"/>
    </source>
</evidence>
<dbReference type="Gene3D" id="3.40.50.1820">
    <property type="entry name" value="alpha/beta hydrolase"/>
    <property type="match status" value="1"/>
</dbReference>
<dbReference type="Proteomes" id="UP000007875">
    <property type="component" value="Unassembled WGS sequence"/>
</dbReference>
<evidence type="ECO:0000256" key="1">
    <source>
        <dbReference type="SAM" id="MobiDB-lite"/>
    </source>
</evidence>
<name>H2ZA24_CIOSA</name>
<dbReference type="OMA" id="SYEGWSH"/>
<dbReference type="Ensembl" id="ENSCSAVT00000014604.1">
    <property type="protein sequence ID" value="ENSCSAVP00000014439.1"/>
    <property type="gene ID" value="ENSCSAVG00000008450.1"/>
</dbReference>
<dbReference type="GeneTree" id="ENSGT00390000011364"/>
<sequence length="306" mass="34930">MTDTSNGNPEKPNSDRKTFSGKFFNEVDHFVNEDGNYIFCRHWEPSNSPEKLLMIAHGYAEHCGRHERMAEMLKEMGFHVFSHDHYGHGESDGRKVDVTDYRIYLRDMLQHVNIMKQRYPGLPVYLYGHSMGGALSMLLAHENPSLFQCVVLSAPMISKSAEFSSTWKVYLAEKLSSLMPHVGIAALDANTISRNPAEVERYKNDKLNYTGKVLLRMACQLYYIQNAATNSLPDINFPFLVIHGSGDKLCSVEGSKMLHQLAKSTDKTIKIYEGGYHELIHDTEGYDQRLLDDVKQWLNERNTQTS</sequence>
<dbReference type="HOGENOM" id="CLU_026209_7_1_1"/>
<dbReference type="eggNOG" id="KOG1455">
    <property type="taxonomic scope" value="Eukaryota"/>
</dbReference>
<feature type="region of interest" description="Disordered" evidence="1">
    <location>
        <begin position="1"/>
        <end position="20"/>
    </location>
</feature>
<proteinExistence type="predicted"/>
<dbReference type="InterPro" id="IPR022742">
    <property type="entry name" value="Hydrolase_4"/>
</dbReference>
<dbReference type="InterPro" id="IPR000073">
    <property type="entry name" value="AB_hydrolase_1"/>
</dbReference>
<reference evidence="4" key="1">
    <citation type="submission" date="2003-08" db="EMBL/GenBank/DDBJ databases">
        <authorList>
            <person name="Birren B."/>
            <person name="Nusbaum C."/>
            <person name="Abebe A."/>
            <person name="Abouelleil A."/>
            <person name="Adekoya E."/>
            <person name="Ait-zahra M."/>
            <person name="Allen N."/>
            <person name="Allen T."/>
            <person name="An P."/>
            <person name="Anderson M."/>
            <person name="Anderson S."/>
            <person name="Arachchi H."/>
            <person name="Armbruster J."/>
            <person name="Bachantsang P."/>
            <person name="Baldwin J."/>
            <person name="Barry A."/>
            <person name="Bayul T."/>
            <person name="Blitshsteyn B."/>
            <person name="Bloom T."/>
            <person name="Blye J."/>
            <person name="Boguslavskiy L."/>
            <person name="Borowsky M."/>
            <person name="Boukhgalter B."/>
            <person name="Brunache A."/>
            <person name="Butler J."/>
            <person name="Calixte N."/>
            <person name="Calvo S."/>
            <person name="Camarata J."/>
            <person name="Campo K."/>
            <person name="Chang J."/>
            <person name="Cheshatsang Y."/>
            <person name="Citroen M."/>
            <person name="Collymore A."/>
            <person name="Considine T."/>
            <person name="Cook A."/>
            <person name="Cooke P."/>
            <person name="Corum B."/>
            <person name="Cuomo C."/>
            <person name="David R."/>
            <person name="Dawoe T."/>
            <person name="Degray S."/>
            <person name="Dodge S."/>
            <person name="Dooley K."/>
            <person name="Dorje P."/>
            <person name="Dorjee K."/>
            <person name="Dorris L."/>
            <person name="Duffey N."/>
            <person name="Dupes A."/>
            <person name="Elkins T."/>
            <person name="Engels R."/>
            <person name="Erickson J."/>
            <person name="Farina A."/>
            <person name="Faro S."/>
            <person name="Ferreira P."/>
            <person name="Fischer H."/>
            <person name="Fitzgerald M."/>
            <person name="Foley K."/>
            <person name="Gage D."/>
            <person name="Galagan J."/>
            <person name="Gearin G."/>
            <person name="Gnerre S."/>
            <person name="Gnirke A."/>
            <person name="Goyette A."/>
            <person name="Graham J."/>
            <person name="Grandbois E."/>
            <person name="Gyaltsen K."/>
            <person name="Hafez N."/>
            <person name="Hagopian D."/>
            <person name="Hagos B."/>
            <person name="Hall J."/>
            <person name="Hatcher B."/>
            <person name="Heller A."/>
            <person name="Higgins H."/>
            <person name="Honan T."/>
            <person name="Horn A."/>
            <person name="Houde N."/>
            <person name="Hughes L."/>
            <person name="Hulme W."/>
            <person name="Husby E."/>
            <person name="Iliev I."/>
            <person name="Jaffe D."/>
            <person name="Jones C."/>
            <person name="Kamal M."/>
            <person name="Kamat A."/>
            <person name="Kamvysselis M."/>
            <person name="Karlsson E."/>
            <person name="Kells C."/>
            <person name="Kieu A."/>
            <person name="Kisner P."/>
            <person name="Kodira C."/>
            <person name="Kulbokas E."/>
            <person name="Labutti K."/>
            <person name="Lama D."/>
            <person name="Landers T."/>
            <person name="Leger J."/>
            <person name="Levine S."/>
            <person name="Lewis D."/>
            <person name="Lewis T."/>
            <person name="Lindblad-toh K."/>
            <person name="Liu X."/>
            <person name="Lokyitsang T."/>
            <person name="Lokyitsang Y."/>
            <person name="Lucien O."/>
            <person name="Lui A."/>
            <person name="Ma L.J."/>
            <person name="Mabbitt R."/>
            <person name="Macdonald J."/>
            <person name="Maclean C."/>
            <person name="Major J."/>
            <person name="Manning J."/>
            <person name="Marabella R."/>
            <person name="Maru K."/>
            <person name="Matthews C."/>
            <person name="Mauceli E."/>
            <person name="Mccarthy M."/>
            <person name="Mcdonough S."/>
            <person name="Mcghee T."/>
            <person name="Meldrim J."/>
            <person name="Meneus L."/>
            <person name="Mesirov J."/>
            <person name="Mihalev A."/>
            <person name="Mihova T."/>
            <person name="Mikkelsen T."/>
            <person name="Mlenga V."/>
            <person name="Moru K."/>
            <person name="Mozes J."/>
            <person name="Mulrain L."/>
            <person name="Munson G."/>
            <person name="Naylor J."/>
            <person name="Newes C."/>
            <person name="Nguyen C."/>
            <person name="Nguyen N."/>
            <person name="Nguyen T."/>
            <person name="Nicol R."/>
            <person name="Nielsen C."/>
            <person name="Nizzari M."/>
            <person name="Norbu C."/>
            <person name="Norbu N."/>
            <person name="O'donnell P."/>
            <person name="Okoawo O."/>
            <person name="O'leary S."/>
            <person name="Omotosho B."/>
            <person name="O'neill K."/>
            <person name="Osman S."/>
            <person name="Parker S."/>
            <person name="Perrin D."/>
            <person name="Phunkhang P."/>
            <person name="Piqani B."/>
            <person name="Purcell S."/>
            <person name="Rachupka T."/>
            <person name="Ramasamy U."/>
            <person name="Rameau R."/>
            <person name="Ray V."/>
            <person name="Raymond C."/>
            <person name="Retta R."/>
            <person name="Richardson S."/>
            <person name="Rise C."/>
            <person name="Rodriguez J."/>
            <person name="Rogers J."/>
            <person name="Rogov P."/>
            <person name="Rutman M."/>
            <person name="Schupbach R."/>
            <person name="Seaman C."/>
            <person name="Settipalli S."/>
            <person name="Sharpe T."/>
            <person name="Sheridan J."/>
            <person name="Sherpa N."/>
            <person name="Shi J."/>
            <person name="Smirnov S."/>
            <person name="Smith C."/>
            <person name="Sougnez C."/>
            <person name="Spencer B."/>
            <person name="Stalker J."/>
            <person name="Stange-thomann N."/>
            <person name="Stavropoulos S."/>
            <person name="Stetson K."/>
            <person name="Stone C."/>
            <person name="Stone S."/>
            <person name="Stubbs M."/>
            <person name="Talamas J."/>
            <person name="Tchuinga P."/>
            <person name="Tenzing P."/>
            <person name="Tesfaye S."/>
            <person name="Theodore J."/>
            <person name="Thoulutsang Y."/>
            <person name="Topham K."/>
            <person name="Towey S."/>
            <person name="Tsamla T."/>
            <person name="Tsomo N."/>
            <person name="Vallee D."/>
            <person name="Vassiliev H."/>
            <person name="Venkataraman V."/>
            <person name="Vinson J."/>
            <person name="Vo A."/>
            <person name="Wade C."/>
            <person name="Wang S."/>
            <person name="Wangchuk T."/>
            <person name="Wangdi T."/>
            <person name="Whittaker C."/>
            <person name="Wilkinson J."/>
            <person name="Wu Y."/>
            <person name="Wyman D."/>
            <person name="Yadav S."/>
            <person name="Yang S."/>
            <person name="Yang X."/>
            <person name="Yeager S."/>
            <person name="Yee E."/>
            <person name="Young G."/>
            <person name="Zainoun J."/>
            <person name="Zembeck L."/>
            <person name="Zimmer A."/>
            <person name="Zody M."/>
            <person name="Lander E."/>
        </authorList>
    </citation>
    <scope>NUCLEOTIDE SEQUENCE [LARGE SCALE GENOMIC DNA]</scope>
</reference>
<feature type="domain" description="Serine aminopeptidase S33" evidence="2">
    <location>
        <begin position="48"/>
        <end position="284"/>
    </location>
</feature>
<dbReference type="InParanoid" id="H2ZA24"/>
<reference evidence="3" key="3">
    <citation type="submission" date="2025-09" db="UniProtKB">
        <authorList>
            <consortium name="Ensembl"/>
        </authorList>
    </citation>
    <scope>IDENTIFICATION</scope>
</reference>
<dbReference type="Pfam" id="PF12146">
    <property type="entry name" value="Hydrolase_4"/>
    <property type="match status" value="1"/>
</dbReference>
<protein>
    <recommendedName>
        <fullName evidence="2">Serine aminopeptidase S33 domain-containing protein</fullName>
    </recommendedName>
</protein>
<dbReference type="PRINTS" id="PR00111">
    <property type="entry name" value="ABHYDROLASE"/>
</dbReference>
<keyword evidence="4" id="KW-1185">Reference proteome</keyword>
<dbReference type="ESTHER" id="ciosa-h2za24">
    <property type="family name" value="Monoglyceridelipase_lysophospholip"/>
</dbReference>
<evidence type="ECO:0000313" key="4">
    <source>
        <dbReference type="Proteomes" id="UP000007875"/>
    </source>
</evidence>
<dbReference type="PANTHER" id="PTHR11614">
    <property type="entry name" value="PHOSPHOLIPASE-RELATED"/>
    <property type="match status" value="1"/>
</dbReference>
<dbReference type="FunFam" id="3.40.50.1820:FF:000117">
    <property type="entry name" value="Monoglyceride lipase, putative"/>
    <property type="match status" value="1"/>
</dbReference>
<dbReference type="SUPFAM" id="SSF53474">
    <property type="entry name" value="alpha/beta-Hydrolases"/>
    <property type="match status" value="1"/>
</dbReference>
<reference evidence="3" key="2">
    <citation type="submission" date="2025-08" db="UniProtKB">
        <authorList>
            <consortium name="Ensembl"/>
        </authorList>
    </citation>
    <scope>IDENTIFICATION</scope>
</reference>